<keyword evidence="8" id="KW-1185">Reference proteome</keyword>
<accession>A0ABU1BT70</accession>
<evidence type="ECO:0000313" key="7">
    <source>
        <dbReference type="EMBL" id="MDQ9172220.1"/>
    </source>
</evidence>
<evidence type="ECO:0000256" key="1">
    <source>
        <dbReference type="ARBA" id="ARBA00004651"/>
    </source>
</evidence>
<proteinExistence type="inferred from homology"/>
<keyword evidence="3" id="KW-1003">Cell membrane</keyword>
<comment type="caution">
    <text evidence="7">The sequence shown here is derived from an EMBL/GenBank/DDBJ whole genome shotgun (WGS) entry which is preliminary data.</text>
</comment>
<dbReference type="EMBL" id="JAUYVH010000018">
    <property type="protein sequence ID" value="MDQ9172220.1"/>
    <property type="molecule type" value="Genomic_DNA"/>
</dbReference>
<gene>
    <name evidence="7" type="ORF">Q8A64_17550</name>
</gene>
<organism evidence="7 8">
    <name type="scientific">Keguizhuia sedimenti</name>
    <dbReference type="NCBI Taxonomy" id="3064264"/>
    <lineage>
        <taxon>Bacteria</taxon>
        <taxon>Pseudomonadati</taxon>
        <taxon>Pseudomonadota</taxon>
        <taxon>Betaproteobacteria</taxon>
        <taxon>Burkholderiales</taxon>
        <taxon>Oxalobacteraceae</taxon>
        <taxon>Keguizhuia</taxon>
    </lineage>
</organism>
<comment type="similarity">
    <text evidence="2">Belongs to the CPA3 antiporters (TC 2.A.63) subunit E family.</text>
</comment>
<evidence type="ECO:0000256" key="2">
    <source>
        <dbReference type="ARBA" id="ARBA00006228"/>
    </source>
</evidence>
<sequence length="164" mass="18739">MRAWLPSPFTSVLLFVFWLTLNQSVEPAHLVLGTVLAIVIPVLTKPLMEPVGFPVLKRPLVLFRLLGMAVVEIVRSAFNVSRIILFAKPAGLNSQFIRIPLDLRNPYGLAVLSCLINSTPGTVWTEMLLQEHELVLHVFDLHDEQWWIDTIKTRYEKPLIEIFE</sequence>
<evidence type="ECO:0000313" key="8">
    <source>
        <dbReference type="Proteomes" id="UP001225596"/>
    </source>
</evidence>
<reference evidence="7 8" key="1">
    <citation type="submission" date="2023-08" db="EMBL/GenBank/DDBJ databases">
        <title>Oxalobacteraceae gen .nov., isolated from river sludge outside the plant.</title>
        <authorList>
            <person name="Zhao S.Y."/>
        </authorList>
    </citation>
    <scope>NUCLEOTIDE SEQUENCE [LARGE SCALE GENOMIC DNA]</scope>
    <source>
        <strain evidence="7 8">R-40</strain>
    </source>
</reference>
<keyword evidence="6" id="KW-0472">Membrane</keyword>
<keyword evidence="4" id="KW-0812">Transmembrane</keyword>
<keyword evidence="5" id="KW-1133">Transmembrane helix</keyword>
<dbReference type="InterPro" id="IPR002758">
    <property type="entry name" value="Cation_antiport_E"/>
</dbReference>
<dbReference type="NCBIfam" id="NF006520">
    <property type="entry name" value="PRK08965.1-4"/>
    <property type="match status" value="1"/>
</dbReference>
<evidence type="ECO:0000256" key="3">
    <source>
        <dbReference type="ARBA" id="ARBA00022475"/>
    </source>
</evidence>
<dbReference type="PIRSF" id="PIRSF019239">
    <property type="entry name" value="MrpE"/>
    <property type="match status" value="1"/>
</dbReference>
<comment type="subcellular location">
    <subcellularLocation>
        <location evidence="1">Cell membrane</location>
        <topology evidence="1">Multi-pass membrane protein</topology>
    </subcellularLocation>
</comment>
<dbReference type="PANTHER" id="PTHR34584:SF1">
    <property type="entry name" value="NA(+)_H(+) ANTIPORTER SUBUNIT E1"/>
    <property type="match status" value="1"/>
</dbReference>
<dbReference type="RefSeq" id="WP_338438236.1">
    <property type="nucleotide sequence ID" value="NZ_JAUYVH010000018.1"/>
</dbReference>
<dbReference type="PANTHER" id="PTHR34584">
    <property type="entry name" value="NA(+)/H(+) ANTIPORTER SUBUNIT E1"/>
    <property type="match status" value="1"/>
</dbReference>
<dbReference type="Pfam" id="PF01899">
    <property type="entry name" value="MNHE"/>
    <property type="match status" value="1"/>
</dbReference>
<name>A0ABU1BT70_9BURK</name>
<dbReference type="Proteomes" id="UP001225596">
    <property type="component" value="Unassembled WGS sequence"/>
</dbReference>
<evidence type="ECO:0000256" key="4">
    <source>
        <dbReference type="ARBA" id="ARBA00022692"/>
    </source>
</evidence>
<evidence type="ECO:0000256" key="5">
    <source>
        <dbReference type="ARBA" id="ARBA00022989"/>
    </source>
</evidence>
<evidence type="ECO:0000256" key="6">
    <source>
        <dbReference type="ARBA" id="ARBA00023136"/>
    </source>
</evidence>
<protein>
    <submittedName>
        <fullName evidence="7">Na+/H+ antiporter subunit E</fullName>
    </submittedName>
</protein>